<reference evidence="4" key="1">
    <citation type="submission" date="2014-03" db="EMBL/GenBank/DDBJ databases">
        <authorList>
            <person name="Aksoy S."/>
            <person name="Warren W."/>
            <person name="Wilson R.K."/>
        </authorList>
    </citation>
    <scope>NUCLEOTIDE SEQUENCE [LARGE SCALE GENOMIC DNA]</scope>
    <source>
        <strain evidence="4">IAEA</strain>
    </source>
</reference>
<evidence type="ECO:0000313" key="4">
    <source>
        <dbReference type="Proteomes" id="UP000091820"/>
    </source>
</evidence>
<dbReference type="VEuPathDB" id="VectorBase:GBRI011742"/>
<sequence length="598" mass="70080">MSYLSLEDQLEAEALHNNDQLLNFKVRSKHIDWRLYVNPLRPRYAKPIYLKKQFNLLSNYYEQMDEKNRRELLLCHDMMGNYLEDRHFNSSKKFDDYRFYHWSAVDYFCYFSHNYITIPPCGWINAAHKHGVRVLGTFITEGHNGEQLLHEVLASSEMVNNIVNALVKLCKHYGFEGWLVNVECKVNPNDMENLFYFLDRLHFAVEDQISHGITLWYDSIIETGQLLWQNELNAKNVRFLKSSHGMLINYSWTDKSLEVTRSLCEQEQAACQTVFFGIDIFGRSQIAKFHSKQTLARIAKQCFSAGIFAPAWTYETLQQYGYNIKHITGRNDVNEAFLQRNEKFWWSLWEHLPTYPYHYLPFYTDFCLGSGKQVYSCGKTEISNESSFFNLSRQSLQPSVPLHEVATRYYEDAFNGGSCLRIEQHDRTFRLFATDFKLQHNGLVCAYAYKLQERDGEFDCILHFCTDNNTHDCYLFLGDYYDMFSLYKGRCYVSPFKTKYNEELLNDSVACPDIPMSLTSDDVTSANHNGWRVRYYVVGFDGPVNIKDIGLLYRKSMNAKDTAYLGAVYLNEFDVDAYNFPMVSNFAYIPVYGKDLLN</sequence>
<dbReference type="Gene3D" id="2.60.120.260">
    <property type="entry name" value="Galactose-binding domain-like"/>
    <property type="match status" value="1"/>
</dbReference>
<dbReference type="InterPro" id="IPR032979">
    <property type="entry name" value="ENGase"/>
</dbReference>
<dbReference type="AlphaFoldDB" id="A0A1A9W9Y9"/>
<evidence type="ECO:0000256" key="1">
    <source>
        <dbReference type="ARBA" id="ARBA00022729"/>
    </source>
</evidence>
<reference evidence="3" key="2">
    <citation type="submission" date="2020-05" db="UniProtKB">
        <authorList>
            <consortium name="EnsemblMetazoa"/>
        </authorList>
    </citation>
    <scope>IDENTIFICATION</scope>
    <source>
        <strain evidence="3">IAEA</strain>
    </source>
</reference>
<dbReference type="PANTHER" id="PTHR13246:SF1">
    <property type="entry name" value="CYTOSOLIC ENDO-BETA-N-ACETYLGLUCOSAMINIDASE"/>
    <property type="match status" value="1"/>
</dbReference>
<dbReference type="GO" id="GO:0033925">
    <property type="term" value="F:mannosyl-glycoprotein endo-beta-N-acetylglucosaminidase activity"/>
    <property type="evidence" value="ECO:0007669"/>
    <property type="project" value="UniProtKB-EC"/>
</dbReference>
<dbReference type="Proteomes" id="UP000091820">
    <property type="component" value="Unassembled WGS sequence"/>
</dbReference>
<proteinExistence type="predicted"/>
<dbReference type="GO" id="GO:0005829">
    <property type="term" value="C:cytosol"/>
    <property type="evidence" value="ECO:0007669"/>
    <property type="project" value="UniProtKB-SubCell"/>
</dbReference>
<evidence type="ECO:0000313" key="3">
    <source>
        <dbReference type="EnsemblMetazoa" id="GBRI011742-PA"/>
    </source>
</evidence>
<dbReference type="InterPro" id="IPR017853">
    <property type="entry name" value="GH"/>
</dbReference>
<dbReference type="EnsemblMetazoa" id="GBRI011742-RA">
    <property type="protein sequence ID" value="GBRI011742-PA"/>
    <property type="gene ID" value="GBRI011742"/>
</dbReference>
<name>A0A1A9W9Y9_9MUSC</name>
<dbReference type="Gene3D" id="3.20.20.80">
    <property type="entry name" value="Glycosidases"/>
    <property type="match status" value="1"/>
</dbReference>
<dbReference type="Pfam" id="PF03644">
    <property type="entry name" value="Glyco_hydro_85"/>
    <property type="match status" value="1"/>
</dbReference>
<feature type="domain" description="Cytosolic endo-beta-N-acetylglucosaminidase TIM barrel" evidence="2">
    <location>
        <begin position="82"/>
        <end position="373"/>
    </location>
</feature>
<protein>
    <recommendedName>
        <fullName evidence="2">Cytosolic endo-beta-N-acetylglucosaminidase TIM barrel domain-containing protein</fullName>
    </recommendedName>
</protein>
<accession>A0A1A9W9Y9</accession>
<organism evidence="3 4">
    <name type="scientific">Glossina brevipalpis</name>
    <dbReference type="NCBI Taxonomy" id="37001"/>
    <lineage>
        <taxon>Eukaryota</taxon>
        <taxon>Metazoa</taxon>
        <taxon>Ecdysozoa</taxon>
        <taxon>Arthropoda</taxon>
        <taxon>Hexapoda</taxon>
        <taxon>Insecta</taxon>
        <taxon>Pterygota</taxon>
        <taxon>Neoptera</taxon>
        <taxon>Endopterygota</taxon>
        <taxon>Diptera</taxon>
        <taxon>Brachycera</taxon>
        <taxon>Muscomorpha</taxon>
        <taxon>Hippoboscoidea</taxon>
        <taxon>Glossinidae</taxon>
        <taxon>Glossina</taxon>
    </lineage>
</organism>
<dbReference type="STRING" id="37001.A0A1A9W9Y9"/>
<dbReference type="SUPFAM" id="SSF51445">
    <property type="entry name" value="(Trans)glycosidases"/>
    <property type="match status" value="1"/>
</dbReference>
<dbReference type="InterPro" id="IPR005201">
    <property type="entry name" value="TIM_ENGase"/>
</dbReference>
<keyword evidence="1" id="KW-0732">Signal</keyword>
<keyword evidence="4" id="KW-1185">Reference proteome</keyword>
<dbReference type="CDD" id="cd06547">
    <property type="entry name" value="GH85_ENGase"/>
    <property type="match status" value="1"/>
</dbReference>
<evidence type="ECO:0000259" key="2">
    <source>
        <dbReference type="Pfam" id="PF03644"/>
    </source>
</evidence>
<dbReference type="PANTHER" id="PTHR13246">
    <property type="entry name" value="ENDO BETA N-ACETYLGLUCOSAMINIDASE"/>
    <property type="match status" value="1"/>
</dbReference>